<gene>
    <name evidence="2" type="ORF">STCU_10969</name>
</gene>
<feature type="region of interest" description="Disordered" evidence="1">
    <location>
        <begin position="65"/>
        <end position="117"/>
    </location>
</feature>
<sequence>MYYVAAAPGQQNQVPSISMPSLMALSPTDHSHTSVASVSGSSASMLFTSMPVHVQTATTPYILAPAGHSSNSQSSLNHLGSDTTMKGPGSTSYPSTPSMIPPENARDRVRDTDGRIN</sequence>
<comment type="caution">
    <text evidence="2">The sequence shown here is derived from an EMBL/GenBank/DDBJ whole genome shotgun (WGS) entry which is preliminary data.</text>
</comment>
<organism evidence="2 3">
    <name type="scientific">Strigomonas culicis</name>
    <dbReference type="NCBI Taxonomy" id="28005"/>
    <lineage>
        <taxon>Eukaryota</taxon>
        <taxon>Discoba</taxon>
        <taxon>Euglenozoa</taxon>
        <taxon>Kinetoplastea</taxon>
        <taxon>Metakinetoplastina</taxon>
        <taxon>Trypanosomatida</taxon>
        <taxon>Trypanosomatidae</taxon>
        <taxon>Strigomonadinae</taxon>
        <taxon>Strigomonas</taxon>
    </lineage>
</organism>
<evidence type="ECO:0000256" key="1">
    <source>
        <dbReference type="SAM" id="MobiDB-lite"/>
    </source>
</evidence>
<dbReference type="EMBL" id="ATMH01010857">
    <property type="protein sequence ID" value="EPY16839.1"/>
    <property type="molecule type" value="Genomic_DNA"/>
</dbReference>
<feature type="compositionally biased region" description="Low complexity" evidence="1">
    <location>
        <begin position="67"/>
        <end position="98"/>
    </location>
</feature>
<evidence type="ECO:0000313" key="3">
    <source>
        <dbReference type="Proteomes" id="UP000015354"/>
    </source>
</evidence>
<dbReference type="Proteomes" id="UP000015354">
    <property type="component" value="Unassembled WGS sequence"/>
</dbReference>
<feature type="compositionally biased region" description="Basic and acidic residues" evidence="1">
    <location>
        <begin position="104"/>
        <end position="117"/>
    </location>
</feature>
<evidence type="ECO:0000313" key="2">
    <source>
        <dbReference type="EMBL" id="EPY16839.1"/>
    </source>
</evidence>
<dbReference type="AlphaFoldDB" id="S9TIX9"/>
<name>S9TIX9_9TRYP</name>
<keyword evidence="3" id="KW-1185">Reference proteome</keyword>
<proteinExistence type="predicted"/>
<reference evidence="2 3" key="1">
    <citation type="journal article" date="2013" name="PLoS ONE">
        <title>Predicting the Proteins of Angomonas deanei, Strigomonas culicis and Their Respective Endosymbionts Reveals New Aspects of the Trypanosomatidae Family.</title>
        <authorList>
            <person name="Motta M.C."/>
            <person name="Martins A.C."/>
            <person name="de Souza S.S."/>
            <person name="Catta-Preta C.M."/>
            <person name="Silva R."/>
            <person name="Klein C.C."/>
            <person name="de Almeida L.G."/>
            <person name="de Lima Cunha O."/>
            <person name="Ciapina L.P."/>
            <person name="Brocchi M."/>
            <person name="Colabardini A.C."/>
            <person name="de Araujo Lima B."/>
            <person name="Machado C.R."/>
            <person name="de Almeida Soares C.M."/>
            <person name="Probst C.M."/>
            <person name="de Menezes C.B."/>
            <person name="Thompson C.E."/>
            <person name="Bartholomeu D.C."/>
            <person name="Gradia D.F."/>
            <person name="Pavoni D.P."/>
            <person name="Grisard E.C."/>
            <person name="Fantinatti-Garboggini F."/>
            <person name="Marchini F.K."/>
            <person name="Rodrigues-Luiz G.F."/>
            <person name="Wagner G."/>
            <person name="Goldman G.H."/>
            <person name="Fietto J.L."/>
            <person name="Elias M.C."/>
            <person name="Goldman M.H."/>
            <person name="Sagot M.F."/>
            <person name="Pereira M."/>
            <person name="Stoco P.H."/>
            <person name="de Mendonca-Neto R.P."/>
            <person name="Teixeira S.M."/>
            <person name="Maciel T.E."/>
            <person name="de Oliveira Mendes T.A."/>
            <person name="Urmenyi T.P."/>
            <person name="de Souza W."/>
            <person name="Schenkman S."/>
            <person name="de Vasconcelos A.T."/>
        </authorList>
    </citation>
    <scope>NUCLEOTIDE SEQUENCE [LARGE SCALE GENOMIC DNA]</scope>
</reference>
<protein>
    <submittedName>
        <fullName evidence="2">Uncharacterized protein</fullName>
    </submittedName>
</protein>
<accession>S9TIX9</accession>